<feature type="compositionally biased region" description="Polar residues" evidence="1">
    <location>
        <begin position="167"/>
        <end position="200"/>
    </location>
</feature>
<dbReference type="PANTHER" id="PTHR34153:SF2">
    <property type="entry name" value="SI:CH211-262H13.3-RELATED"/>
    <property type="match status" value="1"/>
</dbReference>
<dbReference type="InterPro" id="IPR032071">
    <property type="entry name" value="DUF4806"/>
</dbReference>
<feature type="compositionally biased region" description="Basic residues" evidence="1">
    <location>
        <begin position="91"/>
        <end position="116"/>
    </location>
</feature>
<evidence type="ECO:0000313" key="3">
    <source>
        <dbReference type="EMBL" id="CAL8111111.1"/>
    </source>
</evidence>
<accession>A0ABP1QSZ4</accession>
<comment type="caution">
    <text evidence="3">The sequence shown here is derived from an EMBL/GenBank/DDBJ whole genome shotgun (WGS) entry which is preliminary data.</text>
</comment>
<dbReference type="EMBL" id="CAXLJM020000046">
    <property type="protein sequence ID" value="CAL8111111.1"/>
    <property type="molecule type" value="Genomic_DNA"/>
</dbReference>
<reference evidence="3 4" key="1">
    <citation type="submission" date="2024-08" db="EMBL/GenBank/DDBJ databases">
        <authorList>
            <person name="Cucini C."/>
            <person name="Frati F."/>
        </authorList>
    </citation>
    <scope>NUCLEOTIDE SEQUENCE [LARGE SCALE GENOMIC DNA]</scope>
</reference>
<feature type="region of interest" description="Disordered" evidence="1">
    <location>
        <begin position="477"/>
        <end position="500"/>
    </location>
</feature>
<feature type="region of interest" description="Disordered" evidence="1">
    <location>
        <begin position="80"/>
        <end position="200"/>
    </location>
</feature>
<organism evidence="3 4">
    <name type="scientific">Orchesella dallaii</name>
    <dbReference type="NCBI Taxonomy" id="48710"/>
    <lineage>
        <taxon>Eukaryota</taxon>
        <taxon>Metazoa</taxon>
        <taxon>Ecdysozoa</taxon>
        <taxon>Arthropoda</taxon>
        <taxon>Hexapoda</taxon>
        <taxon>Collembola</taxon>
        <taxon>Entomobryomorpha</taxon>
        <taxon>Entomobryoidea</taxon>
        <taxon>Orchesellidae</taxon>
        <taxon>Orchesellinae</taxon>
        <taxon>Orchesella</taxon>
    </lineage>
</organism>
<feature type="domain" description="DUF4806" evidence="2">
    <location>
        <begin position="366"/>
        <end position="441"/>
    </location>
</feature>
<evidence type="ECO:0000313" key="4">
    <source>
        <dbReference type="Proteomes" id="UP001642540"/>
    </source>
</evidence>
<dbReference type="Pfam" id="PF16064">
    <property type="entry name" value="DUF4806"/>
    <property type="match status" value="1"/>
</dbReference>
<evidence type="ECO:0000256" key="1">
    <source>
        <dbReference type="SAM" id="MobiDB-lite"/>
    </source>
</evidence>
<evidence type="ECO:0000259" key="2">
    <source>
        <dbReference type="Pfam" id="PF16064"/>
    </source>
</evidence>
<keyword evidence="4" id="KW-1185">Reference proteome</keyword>
<dbReference type="Proteomes" id="UP001642540">
    <property type="component" value="Unassembled WGS sequence"/>
</dbReference>
<name>A0ABP1QSZ4_9HEXA</name>
<feature type="compositionally biased region" description="Basic and acidic residues" evidence="1">
    <location>
        <begin position="477"/>
        <end position="486"/>
    </location>
</feature>
<proteinExistence type="predicted"/>
<dbReference type="PANTHER" id="PTHR34153">
    <property type="entry name" value="SI:CH211-262H13.3-RELATED-RELATED"/>
    <property type="match status" value="1"/>
</dbReference>
<sequence length="500" mass="56157">MYCIVEFKDEESVQLVPELWLNQNHTMCKWPKIPPTNLIKRDVKPDDSWDNFPVRVLRSKIENYTIGRQLEERATITSTLETTDNDTPLTKGKRFKREGKRGSSRLKQPKAKRRLPIAKTSPKLGLVRSDSTDDSRGSSPSISEKIILSGSELGSIDDSGDERGGDVNQSLSDNTVPANLPATTINVEQPPNCSVSRNTTNNYQEIPSHYLPQASHVPPPGLYFGQNPSYNPSQRVNDSYYEPSANHHGMFPPPQIPHQQIFLPHFGSRFPQVAQQPYVSGIDNQPPFSFDATRQSVDQQREDSVNLEDSAYDNCTSCAHCRERQAAFEKKLLAIVGEIKVDVAEILSRNTSIGEAAQQRQLDSIPFSFPINNAKELQQFDDWLLRDQDNFESVVAYCASFGGKNLGKIVTTILKKLISPELAKQINFIGANQKIAFRNLKLCEAVLESTRRNHGQRSSTEESIFAATQNWFRNARDLNGGRKSRSDAANLKRSRDVVPN</sequence>
<protein>
    <recommendedName>
        <fullName evidence="2">DUF4806 domain-containing protein</fullName>
    </recommendedName>
</protein>
<gene>
    <name evidence="3" type="ORF">ODALV1_LOCUS14736</name>
</gene>